<sequence>MHDHSDRVSAATDRVLERVDSQPGFHSVADRVPHNAVAEHVLRRAEIQLALTGSMLGETGEPQPVPRIGQIIRIRCTMEARGTSVISRLALGLRAEFSTREGFSPANLQHERCAVRPRRVSAQAAESP</sequence>
<comment type="caution">
    <text evidence="1">The sequence shown here is derived from an EMBL/GenBank/DDBJ whole genome shotgun (WGS) entry which is preliminary data.</text>
</comment>
<proteinExistence type="predicted"/>
<reference evidence="1 2" key="1">
    <citation type="submission" date="2020-07" db="EMBL/GenBank/DDBJ databases">
        <title>Sequencing the genomes of 1000 actinobacteria strains.</title>
        <authorList>
            <person name="Klenk H.-P."/>
        </authorList>
    </citation>
    <scope>NUCLEOTIDE SEQUENCE [LARGE SCALE GENOMIC DNA]</scope>
    <source>
        <strain evidence="1 2">DSM 27576</strain>
    </source>
</reference>
<name>A0A7W3JQD7_9MICO</name>
<evidence type="ECO:0000313" key="2">
    <source>
        <dbReference type="Proteomes" id="UP000526083"/>
    </source>
</evidence>
<gene>
    <name evidence="1" type="ORF">FHX48_002179</name>
</gene>
<dbReference type="Proteomes" id="UP000526083">
    <property type="component" value="Unassembled WGS sequence"/>
</dbReference>
<organism evidence="1 2">
    <name type="scientific">Microbacterium halimionae</name>
    <dbReference type="NCBI Taxonomy" id="1526413"/>
    <lineage>
        <taxon>Bacteria</taxon>
        <taxon>Bacillati</taxon>
        <taxon>Actinomycetota</taxon>
        <taxon>Actinomycetes</taxon>
        <taxon>Micrococcales</taxon>
        <taxon>Microbacteriaceae</taxon>
        <taxon>Microbacterium</taxon>
    </lineage>
</organism>
<dbReference type="EMBL" id="JACGWY010000004">
    <property type="protein sequence ID" value="MBA8817085.1"/>
    <property type="molecule type" value="Genomic_DNA"/>
</dbReference>
<dbReference type="AntiFam" id="ANF00009">
    <property type="entry name" value="Shadow ORF (opposite transposase protein)"/>
</dbReference>
<accession>A0A7W3JQD7</accession>
<evidence type="ECO:0000313" key="1">
    <source>
        <dbReference type="EMBL" id="MBA8817085.1"/>
    </source>
</evidence>
<keyword evidence="2" id="KW-1185">Reference proteome</keyword>
<dbReference type="AlphaFoldDB" id="A0A7W3JQD7"/>
<protein>
    <submittedName>
        <fullName evidence="1">Uncharacterized protein</fullName>
    </submittedName>
</protein>